<comment type="similarity">
    <text evidence="3">Belongs to the HNH nuclease family.</text>
</comment>
<dbReference type="InterPro" id="IPR003615">
    <property type="entry name" value="HNH_nuc"/>
</dbReference>
<dbReference type="PANTHER" id="PTHR41286:SF1">
    <property type="entry name" value="HNH NUCLEASE YAJD-RELATED"/>
    <property type="match status" value="1"/>
</dbReference>
<name>A0ABY5NWT5_9ENTE</name>
<keyword evidence="2" id="KW-0378">Hydrolase</keyword>
<evidence type="ECO:0000256" key="1">
    <source>
        <dbReference type="ARBA" id="ARBA00022722"/>
    </source>
</evidence>
<dbReference type="EMBL" id="CP102451">
    <property type="protein sequence ID" value="UUV97987.1"/>
    <property type="molecule type" value="Genomic_DNA"/>
</dbReference>
<dbReference type="SMART" id="SM00507">
    <property type="entry name" value="HNHc"/>
    <property type="match status" value="1"/>
</dbReference>
<evidence type="ECO:0000256" key="3">
    <source>
        <dbReference type="ARBA" id="ARBA00038412"/>
    </source>
</evidence>
<evidence type="ECO:0000259" key="5">
    <source>
        <dbReference type="SMART" id="SM00507"/>
    </source>
</evidence>
<dbReference type="InterPro" id="IPR002711">
    <property type="entry name" value="HNH"/>
</dbReference>
<evidence type="ECO:0000313" key="6">
    <source>
        <dbReference type="EMBL" id="UUV97987.1"/>
    </source>
</evidence>
<evidence type="ECO:0000256" key="4">
    <source>
        <dbReference type="ARBA" id="ARBA00040194"/>
    </source>
</evidence>
<dbReference type="Proteomes" id="UP001058273">
    <property type="component" value="Chromosome"/>
</dbReference>
<dbReference type="Gene3D" id="1.10.30.50">
    <property type="match status" value="1"/>
</dbReference>
<dbReference type="PANTHER" id="PTHR41286">
    <property type="entry name" value="HNH NUCLEASE YAJD-RELATED"/>
    <property type="match status" value="1"/>
</dbReference>
<sequence>MKPKKQCNHASCTKLVDYDIRYCEKHEKVHSTNQYKDRMLKDEKYIKFYQSRQWRKASLLYRYKNPICEKCERSGKIVKADVVDHIIEIKDDFSKRLDESNFQSLCHACHNTKTNEVRLYRANNPSNHGG</sequence>
<feature type="domain" description="HNH nuclease" evidence="5">
    <location>
        <begin position="54"/>
        <end position="111"/>
    </location>
</feature>
<proteinExistence type="inferred from homology"/>
<accession>A0ABY5NWT5</accession>
<organism evidence="6 7">
    <name type="scientific">Vagococcus luciliae</name>
    <dbReference type="NCBI Taxonomy" id="2920380"/>
    <lineage>
        <taxon>Bacteria</taxon>
        <taxon>Bacillati</taxon>
        <taxon>Bacillota</taxon>
        <taxon>Bacilli</taxon>
        <taxon>Lactobacillales</taxon>
        <taxon>Enterococcaceae</taxon>
        <taxon>Vagococcus</taxon>
    </lineage>
</organism>
<evidence type="ECO:0000256" key="2">
    <source>
        <dbReference type="ARBA" id="ARBA00022801"/>
    </source>
</evidence>
<evidence type="ECO:0000313" key="7">
    <source>
        <dbReference type="Proteomes" id="UP001058273"/>
    </source>
</evidence>
<gene>
    <name evidence="6" type="ORF">G314FT_00780</name>
</gene>
<keyword evidence="7" id="KW-1185">Reference proteome</keyword>
<dbReference type="RefSeq" id="WP_257701589.1">
    <property type="nucleotide sequence ID" value="NZ_CP102451.1"/>
</dbReference>
<reference evidence="6" key="2">
    <citation type="submission" date="2022-08" db="EMBL/GenBank/DDBJ databases">
        <authorList>
            <person name="Poehlein A."/>
            <person name="Guzman J."/>
            <person name="Daniel R."/>
            <person name="Vilcinskas A."/>
        </authorList>
    </citation>
    <scope>NUCLEOTIDE SEQUENCE</scope>
    <source>
        <strain evidence="6">G314FT</strain>
    </source>
</reference>
<protein>
    <recommendedName>
        <fullName evidence="4">Putative HNH nuclease YajD</fullName>
    </recommendedName>
</protein>
<reference evidence="6" key="1">
    <citation type="submission" date="2022-08" db="EMBL/GenBank/DDBJ databases">
        <title>Genome sequence of Vagococcus luciliae DSM 112651.</title>
        <authorList>
            <person name="Juan G."/>
            <person name="Anja P."/>
            <person name="Rolf D."/>
            <person name="Kampfer P."/>
            <person name="Vilcinskas A."/>
        </authorList>
    </citation>
    <scope>NUCLEOTIDE SEQUENCE</scope>
    <source>
        <strain evidence="6">G314FT</strain>
    </source>
</reference>
<dbReference type="Pfam" id="PF01844">
    <property type="entry name" value="HNH"/>
    <property type="match status" value="1"/>
</dbReference>
<keyword evidence="1" id="KW-0540">Nuclease</keyword>